<dbReference type="KEGG" id="fte:Fluta_1664"/>
<feature type="transmembrane region" description="Helical" evidence="1">
    <location>
        <begin position="227"/>
        <end position="246"/>
    </location>
</feature>
<name>F2IGN9_FLUTR</name>
<feature type="transmembrane region" description="Helical" evidence="1">
    <location>
        <begin position="346"/>
        <end position="365"/>
    </location>
</feature>
<evidence type="ECO:0000256" key="1">
    <source>
        <dbReference type="SAM" id="Phobius"/>
    </source>
</evidence>
<dbReference type="eggNOG" id="COG2246">
    <property type="taxonomic scope" value="Bacteria"/>
</dbReference>
<reference evidence="2 3" key="1">
    <citation type="journal article" date="2011" name="Stand. Genomic Sci.">
        <title>Complete genome sequence of the gliding freshwater bacterium Fluviicola taffensis type strain (RW262).</title>
        <authorList>
            <person name="Woyke T."/>
            <person name="Chertkov O."/>
            <person name="Lapidus A."/>
            <person name="Nolan M."/>
            <person name="Lucas S."/>
            <person name="Del Rio T.G."/>
            <person name="Tice H."/>
            <person name="Cheng J.F."/>
            <person name="Tapia R."/>
            <person name="Han C."/>
            <person name="Goodwin L."/>
            <person name="Pitluck S."/>
            <person name="Liolios K."/>
            <person name="Pagani I."/>
            <person name="Ivanova N."/>
            <person name="Huntemann M."/>
            <person name="Mavromatis K."/>
            <person name="Mikhailova N."/>
            <person name="Pati A."/>
            <person name="Chen A."/>
            <person name="Palaniappan K."/>
            <person name="Land M."/>
            <person name="Hauser L."/>
            <person name="Brambilla E.M."/>
            <person name="Rohde M."/>
            <person name="Mwirichia R."/>
            <person name="Sikorski J."/>
            <person name="Tindall B.J."/>
            <person name="Goker M."/>
            <person name="Bristow J."/>
            <person name="Eisen J.A."/>
            <person name="Markowitz V."/>
            <person name="Hugenholtz P."/>
            <person name="Klenk H.P."/>
            <person name="Kyrpides N.C."/>
        </authorList>
    </citation>
    <scope>NUCLEOTIDE SEQUENCE [LARGE SCALE GENOMIC DNA]</scope>
    <source>
        <strain evidence="3">DSM 16823 / RW262 / RW262</strain>
    </source>
</reference>
<dbReference type="AlphaFoldDB" id="F2IGN9"/>
<protein>
    <recommendedName>
        <fullName evidence="4">Glycosyltransferase RgtA/B/C/D-like domain-containing protein</fullName>
    </recommendedName>
</protein>
<dbReference type="HOGENOM" id="CLU_523579_0_0_10"/>
<feature type="transmembrane region" description="Helical" evidence="1">
    <location>
        <begin position="20"/>
        <end position="39"/>
    </location>
</feature>
<dbReference type="STRING" id="755732.Fluta_1664"/>
<keyword evidence="1" id="KW-1133">Transmembrane helix</keyword>
<keyword evidence="1" id="KW-0812">Transmembrane</keyword>
<reference evidence="3" key="2">
    <citation type="submission" date="2011-02" db="EMBL/GenBank/DDBJ databases">
        <title>The complete genome of Fluviicola taffensis DSM 16823.</title>
        <authorList>
            <consortium name="US DOE Joint Genome Institute (JGI-PGF)"/>
            <person name="Lucas S."/>
            <person name="Copeland A."/>
            <person name="Lapidus A."/>
            <person name="Bruce D."/>
            <person name="Goodwin L."/>
            <person name="Pitluck S."/>
            <person name="Kyrpides N."/>
            <person name="Mavromatis K."/>
            <person name="Ivanova N."/>
            <person name="Mikhailova N."/>
            <person name="Pagani I."/>
            <person name="Chertkov O."/>
            <person name="Detter J.C."/>
            <person name="Han C."/>
            <person name="Tapia R."/>
            <person name="Land M."/>
            <person name="Hauser L."/>
            <person name="Markowitz V."/>
            <person name="Cheng J.-F."/>
            <person name="Hugenholtz P."/>
            <person name="Woyke T."/>
            <person name="Wu D."/>
            <person name="Tindall B."/>
            <person name="Pomrenke H.G."/>
            <person name="Brambilla E."/>
            <person name="Klenk H.-P."/>
            <person name="Eisen J.A."/>
        </authorList>
    </citation>
    <scope>NUCLEOTIDE SEQUENCE [LARGE SCALE GENOMIC DNA]</scope>
    <source>
        <strain evidence="3">DSM 16823 / RW262 / RW262</strain>
    </source>
</reference>
<gene>
    <name evidence="2" type="ordered locus">Fluta_1664</name>
</gene>
<feature type="transmembrane region" description="Helical" evidence="1">
    <location>
        <begin position="77"/>
        <end position="106"/>
    </location>
</feature>
<proteinExistence type="predicted"/>
<feature type="transmembrane region" description="Helical" evidence="1">
    <location>
        <begin position="174"/>
        <end position="207"/>
    </location>
</feature>
<accession>F2IGN9</accession>
<keyword evidence="1" id="KW-0472">Membrane</keyword>
<sequence>MPLNFQLMNRLNKLTKYERFFFLAVVVLNLIPILSHRFFPTIDGPAHLYNANLINHMLLNPDFDSFFRFNPEPVPNWIGHILLCFFNWFLPGYLAEKLLLLVYFIGLPYSFRNLIKSAGGEYVLLSYLIFPFTYNYLFSMGFYNFSLGLIGLFILLSFWIKNHETITSSIKKTVILSIFLILIYFSHVLMFSTALLAIACYTFATFLKQWIEGGKFEKVFMIHLKKVLVLLVSSLIPLVLMFFYFANRPDSENPGFLSKSELFSWLIYMNPLICYSFGVEKISTIITNIVLAGLIIGGLIIRVRTRKSSTCGNSIKSVLRINDVWLLMSAIMLLLLFIVPDKNDMASLISMRFAFLFFLFTVIWISTMKHSKRFALICSLLVLVAHVKRVRHLDPVIDSNNAIAMDCEETAKFIKPNSIVAPVNLRNHWSRENFFNYLGMDKPLIILENYEATMDYFPLLWNYEKFPDIQAGGISLAGNSFLSSAPINPQNQKKELDYIFVLGDWDRSNTEQLKTLQLISLHFTLIHKNTNCTLYRRKIPRK</sequence>
<dbReference type="EMBL" id="CP002542">
    <property type="protein sequence ID" value="AEA43656.1"/>
    <property type="molecule type" value="Genomic_DNA"/>
</dbReference>
<feature type="transmembrane region" description="Helical" evidence="1">
    <location>
        <begin position="285"/>
        <end position="303"/>
    </location>
</feature>
<evidence type="ECO:0000313" key="3">
    <source>
        <dbReference type="Proteomes" id="UP000007463"/>
    </source>
</evidence>
<dbReference type="Proteomes" id="UP000007463">
    <property type="component" value="Chromosome"/>
</dbReference>
<evidence type="ECO:0000313" key="2">
    <source>
        <dbReference type="EMBL" id="AEA43656.1"/>
    </source>
</evidence>
<organism evidence="2 3">
    <name type="scientific">Fluviicola taffensis (strain DSM 16823 / NCIMB 13979 / RW262)</name>
    <dbReference type="NCBI Taxonomy" id="755732"/>
    <lineage>
        <taxon>Bacteria</taxon>
        <taxon>Pseudomonadati</taxon>
        <taxon>Bacteroidota</taxon>
        <taxon>Flavobacteriia</taxon>
        <taxon>Flavobacteriales</taxon>
        <taxon>Crocinitomicaceae</taxon>
        <taxon>Fluviicola</taxon>
    </lineage>
</organism>
<evidence type="ECO:0008006" key="4">
    <source>
        <dbReference type="Google" id="ProtNLM"/>
    </source>
</evidence>
<keyword evidence="3" id="KW-1185">Reference proteome</keyword>
<feature type="transmembrane region" description="Helical" evidence="1">
    <location>
        <begin position="143"/>
        <end position="162"/>
    </location>
</feature>
<feature type="transmembrane region" description="Helical" evidence="1">
    <location>
        <begin position="324"/>
        <end position="340"/>
    </location>
</feature>